<gene>
    <name evidence="1" type="ORF">CCAL9337_00770</name>
</gene>
<evidence type="ECO:0000313" key="2">
    <source>
        <dbReference type="Proteomes" id="UP000650616"/>
    </source>
</evidence>
<dbReference type="AlphaFoldDB" id="A0AAW3ZSF8"/>
<organism evidence="1 2">
    <name type="scientific">Campylobacter californiensis</name>
    <dbReference type="NCBI Taxonomy" id="1032243"/>
    <lineage>
        <taxon>Bacteria</taxon>
        <taxon>Pseudomonadati</taxon>
        <taxon>Campylobacterota</taxon>
        <taxon>Epsilonproteobacteria</taxon>
        <taxon>Campylobacterales</taxon>
        <taxon>Campylobacteraceae</taxon>
        <taxon>Campylobacter</taxon>
    </lineage>
</organism>
<protein>
    <submittedName>
        <fullName evidence="1">WYL domain-containing protein</fullName>
    </submittedName>
</protein>
<sequence length="316" mass="36899">MQNKKSFELLNLLKELVKTSEINVKNYALKTALSERTIRRYLSDIREYFGEDSIMITSRGNYIAVDKDLLSTVLLPSQKESDEFEKLIDLLHIINPGFTKVLPSAYKRIDDKLGKELADAFLIKGSPHEKPINIEILSQLKKAIKFRKYCDIYSEGRWLKEVKALKIIYCKGNWQLAVINPQDPQNNGFSVIRLCFIDKVNIHSHTFNISTYTENFIKNLESFWDGYKCEPYLCEVAVSDEILKFFKVKKFFKTQNIAESLQNGWTKITFEITSDDMILMLARRWFPDFIIISPISARDKFSELAKRYLLNLNVKF</sequence>
<proteinExistence type="predicted"/>
<name>A0AAW3ZSF8_9BACT</name>
<accession>A0AAW3ZSF8</accession>
<dbReference type="EMBL" id="LIWG01000001">
    <property type="protein sequence ID" value="MBE3607269.1"/>
    <property type="molecule type" value="Genomic_DNA"/>
</dbReference>
<comment type="caution">
    <text evidence="1">The sequence shown here is derived from an EMBL/GenBank/DDBJ whole genome shotgun (WGS) entry which is preliminary data.</text>
</comment>
<keyword evidence="2" id="KW-1185">Reference proteome</keyword>
<evidence type="ECO:0000313" key="1">
    <source>
        <dbReference type="EMBL" id="MBE3607269.1"/>
    </source>
</evidence>
<dbReference type="RefSeq" id="WP_170015155.1">
    <property type="nucleotide sequence ID" value="NZ_JADBHR010000002.1"/>
</dbReference>
<dbReference type="Proteomes" id="UP000650616">
    <property type="component" value="Unassembled WGS sequence"/>
</dbReference>
<reference evidence="1 2" key="1">
    <citation type="submission" date="2015-08" db="EMBL/GenBank/DDBJ databases">
        <title>Comparative genomics of the Campylobacter concisus group.</title>
        <authorList>
            <person name="Yee E."/>
            <person name="Chapman M.H."/>
            <person name="Huynh S."/>
            <person name="Bono J.L."/>
            <person name="On S.L."/>
            <person name="St Leger J."/>
            <person name="Foster G."/>
            <person name="Parker C.T."/>
            <person name="Miller W.G."/>
        </authorList>
    </citation>
    <scope>NUCLEOTIDE SEQUENCE [LARGE SCALE GENOMIC DNA]</scope>
    <source>
        <strain evidence="1 2">RM9337</strain>
    </source>
</reference>